<accession>A0A9P5UE53</accession>
<evidence type="ECO:0000313" key="7">
    <source>
        <dbReference type="Proteomes" id="UP000772434"/>
    </source>
</evidence>
<evidence type="ECO:0000256" key="5">
    <source>
        <dbReference type="ARBA" id="ARBA00023242"/>
    </source>
</evidence>
<comment type="subcellular location">
    <subcellularLocation>
        <location evidence="1">Nucleus</location>
    </subcellularLocation>
</comment>
<dbReference type="GO" id="GO:0046872">
    <property type="term" value="F:metal ion binding"/>
    <property type="evidence" value="ECO:0007669"/>
    <property type="project" value="UniProtKB-KW"/>
</dbReference>
<evidence type="ECO:0000256" key="4">
    <source>
        <dbReference type="ARBA" id="ARBA00023163"/>
    </source>
</evidence>
<protein>
    <recommendedName>
        <fullName evidence="8">Transcription factor domain-containing protein</fullName>
    </recommendedName>
</protein>
<reference evidence="6" key="1">
    <citation type="submission" date="2020-11" db="EMBL/GenBank/DDBJ databases">
        <authorList>
            <consortium name="DOE Joint Genome Institute"/>
            <person name="Ahrendt S."/>
            <person name="Riley R."/>
            <person name="Andreopoulos W."/>
            <person name="Labutti K."/>
            <person name="Pangilinan J."/>
            <person name="Ruiz-Duenas F.J."/>
            <person name="Barrasa J.M."/>
            <person name="Sanchez-Garcia M."/>
            <person name="Camarero S."/>
            <person name="Miyauchi S."/>
            <person name="Serrano A."/>
            <person name="Linde D."/>
            <person name="Babiker R."/>
            <person name="Drula E."/>
            <person name="Ayuso-Fernandez I."/>
            <person name="Pacheco R."/>
            <person name="Padilla G."/>
            <person name="Ferreira P."/>
            <person name="Barriuso J."/>
            <person name="Kellner H."/>
            <person name="Castanera R."/>
            <person name="Alfaro M."/>
            <person name="Ramirez L."/>
            <person name="Pisabarro A.G."/>
            <person name="Kuo A."/>
            <person name="Tritt A."/>
            <person name="Lipzen A."/>
            <person name="He G."/>
            <person name="Yan M."/>
            <person name="Ng V."/>
            <person name="Cullen D."/>
            <person name="Martin F."/>
            <person name="Rosso M.-N."/>
            <person name="Henrissat B."/>
            <person name="Hibbett D."/>
            <person name="Martinez A.T."/>
            <person name="Grigoriev I.V."/>
        </authorList>
    </citation>
    <scope>NUCLEOTIDE SEQUENCE</scope>
    <source>
        <strain evidence="6">AH 40177</strain>
    </source>
</reference>
<dbReference type="OrthoDB" id="10261408at2759"/>
<sequence>MDLNEQILVSDTDVVVEPSTRTPLVDNFLNFATEFGFFLHLPRFRQSLSFPEEHSSRLSPGLLNVVELLGHHLDPNRNDKARRRLEQKYLSLALLHIPKILTSSHADRVIHAIQAEILLGMYFYHASSTLTAKYHLNAALAMSFATGAHKIQGNLPLDWSLPGLSETATTERERRITEGEKINGFWTALSLNISLAVALHSPLDELQMLQSQNANIYSPWPMDIEEYATRYLLLETNYIATMEAFLKQPSVAGRDPFAMYVKSSVLLGRAYILTQSMDRENVVSERQTTEFVLLDKLIDTFHSTLIPFDQTDSSSMILTTVFAIHIMTNVVIILLWSHCPSDEYRPHAIRKRVWAADSAARIVIQFKEKCDGLFGFIHPILIPLLLFISRVIVDEVERLAAAERQSPTAGEKETMEKRRKLERGLHGILELMKANERHAPSSLTEIKALVTIYRSGGSLQTTMQ</sequence>
<dbReference type="Proteomes" id="UP000772434">
    <property type="component" value="Unassembled WGS sequence"/>
</dbReference>
<dbReference type="AlphaFoldDB" id="A0A9P5UE53"/>
<dbReference type="EMBL" id="JADNRY010000008">
    <property type="protein sequence ID" value="KAF9075871.1"/>
    <property type="molecule type" value="Genomic_DNA"/>
</dbReference>
<dbReference type="InterPro" id="IPR050815">
    <property type="entry name" value="TF_fung"/>
</dbReference>
<dbReference type="GO" id="GO:0000981">
    <property type="term" value="F:DNA-binding transcription factor activity, RNA polymerase II-specific"/>
    <property type="evidence" value="ECO:0007669"/>
    <property type="project" value="InterPro"/>
</dbReference>
<organism evidence="6 7">
    <name type="scientific">Rhodocollybia butyracea</name>
    <dbReference type="NCBI Taxonomy" id="206335"/>
    <lineage>
        <taxon>Eukaryota</taxon>
        <taxon>Fungi</taxon>
        <taxon>Dikarya</taxon>
        <taxon>Basidiomycota</taxon>
        <taxon>Agaricomycotina</taxon>
        <taxon>Agaricomycetes</taxon>
        <taxon>Agaricomycetidae</taxon>
        <taxon>Agaricales</taxon>
        <taxon>Marasmiineae</taxon>
        <taxon>Omphalotaceae</taxon>
        <taxon>Rhodocollybia</taxon>
    </lineage>
</organism>
<evidence type="ECO:0008006" key="8">
    <source>
        <dbReference type="Google" id="ProtNLM"/>
    </source>
</evidence>
<dbReference type="CDD" id="cd12148">
    <property type="entry name" value="fungal_TF_MHR"/>
    <property type="match status" value="1"/>
</dbReference>
<keyword evidence="7" id="KW-1185">Reference proteome</keyword>
<keyword evidence="5" id="KW-0539">Nucleus</keyword>
<keyword evidence="4" id="KW-0804">Transcription</keyword>
<gene>
    <name evidence="6" type="ORF">BDP27DRAFT_962567</name>
</gene>
<proteinExistence type="predicted"/>
<keyword evidence="2" id="KW-0479">Metal-binding</keyword>
<evidence type="ECO:0000256" key="3">
    <source>
        <dbReference type="ARBA" id="ARBA00023015"/>
    </source>
</evidence>
<comment type="caution">
    <text evidence="6">The sequence shown here is derived from an EMBL/GenBank/DDBJ whole genome shotgun (WGS) entry which is preliminary data.</text>
</comment>
<dbReference type="PANTHER" id="PTHR47338">
    <property type="entry name" value="ZN(II)2CYS6 TRANSCRIPTION FACTOR (EUROFUNG)-RELATED"/>
    <property type="match status" value="1"/>
</dbReference>
<evidence type="ECO:0000256" key="2">
    <source>
        <dbReference type="ARBA" id="ARBA00022723"/>
    </source>
</evidence>
<name>A0A9P5UE53_9AGAR</name>
<evidence type="ECO:0000313" key="6">
    <source>
        <dbReference type="EMBL" id="KAF9075871.1"/>
    </source>
</evidence>
<dbReference type="PANTHER" id="PTHR47338:SF29">
    <property type="entry name" value="ZN(2)-C6 FUNGAL-TYPE DOMAIN-CONTAINING PROTEIN"/>
    <property type="match status" value="1"/>
</dbReference>
<keyword evidence="3" id="KW-0805">Transcription regulation</keyword>
<dbReference type="GO" id="GO:0005634">
    <property type="term" value="C:nucleus"/>
    <property type="evidence" value="ECO:0007669"/>
    <property type="project" value="UniProtKB-SubCell"/>
</dbReference>
<evidence type="ECO:0000256" key="1">
    <source>
        <dbReference type="ARBA" id="ARBA00004123"/>
    </source>
</evidence>